<gene>
    <name evidence="3" type="primary">LOC136071999</name>
</gene>
<dbReference type="PANTHER" id="PTHR44163">
    <property type="entry name" value="U3 SMALL NUCLEOLAR RNA-ASSOCIATED PROTEIN 4 HOMOLOG"/>
    <property type="match status" value="1"/>
</dbReference>
<dbReference type="SMART" id="SM00320">
    <property type="entry name" value="WD40"/>
    <property type="match status" value="7"/>
</dbReference>
<reference evidence="3" key="1">
    <citation type="submission" date="2025-08" db="UniProtKB">
        <authorList>
            <consortium name="RefSeq"/>
        </authorList>
    </citation>
    <scope>IDENTIFICATION</scope>
</reference>
<sequence>MSNYKVHRVRFVDYKPRSINCAAFDNDSKFPKVAFSREDGSIEIRDPVCNWTLINTIPGQEGRTVEHLAWCDGRLFSGGMNSEIIEWNLELLKPLYQQDSYGGSVWSLKFSYSKKIIAAGCEDGSIRLFDVLRNGIMYDRCLNKQEHRILSLSWSHDDLLIAAGGFDSKIRVYNVKSGRVSVTMTTDNLKSNRTMVWSVNFLKDSTIITGDSLGNTQFWDGITGTLLQSFKSHLADVLAVAISNDEKMVFTTGIDSKIVQFVLLQNEHKSSWIQTKHVRATQHDTRSLAICSEPYNCLVSGGIDPRFVVHSLNDFLLEKCVFYPCLPQSSVCQLAPNGNLLLFREQQKLNIWKMNHINNNDRVMPKKLFEIRANGHDHLICSAISHNGSYVAYSSLEKSQLFMLNVESSEGPSVQKIKLRLCPAIVMCFSNSEKLLITVNKSINITHINSFKTELIELDKGIDLPFRHIVISKNDEYVCIVDSKSKCLIFSLQERKYITSLPTLSGHVTCLNFHPKTNNLFVCTSDMFLYEFNIQEDMFMPWLFDFNKTKLLTARKKNEEIQTITFPPKNYDQIILQLRNYIVKINYGTKILFPDDEAASQPKKSRQKGVYKTIRGFKDIMFFEFNSLNELVIVERPFKTILKSLPDPLNIKKFGT</sequence>
<dbReference type="InterPro" id="IPR036322">
    <property type="entry name" value="WD40_repeat_dom_sf"/>
</dbReference>
<dbReference type="Proteomes" id="UP001652625">
    <property type="component" value="Chromosome 15"/>
</dbReference>
<dbReference type="RefSeq" id="XP_065675215.1">
    <property type="nucleotide sequence ID" value="XM_065819143.1"/>
</dbReference>
<keyword evidence="2" id="KW-1185">Reference proteome</keyword>
<dbReference type="Gene3D" id="2.130.10.10">
    <property type="entry name" value="YVTN repeat-like/Quinoprotein amine dehydrogenase"/>
    <property type="match status" value="2"/>
</dbReference>
<accession>A0ABM4DKZ7</accession>
<dbReference type="PANTHER" id="PTHR44163:SF1">
    <property type="entry name" value="U3 SMALL NUCLEOLAR RNA-ASSOCIATED PROTEIN 4 HOMOLOG"/>
    <property type="match status" value="1"/>
</dbReference>
<protein>
    <submittedName>
        <fullName evidence="3">U3 small nucleolar RNA-associated protein 4 homolog</fullName>
    </submittedName>
</protein>
<evidence type="ECO:0000313" key="2">
    <source>
        <dbReference type="Proteomes" id="UP001652625"/>
    </source>
</evidence>
<proteinExistence type="predicted"/>
<dbReference type="InterPro" id="IPR001680">
    <property type="entry name" value="WD40_rpt"/>
</dbReference>
<dbReference type="SUPFAM" id="SSF50978">
    <property type="entry name" value="WD40 repeat-like"/>
    <property type="match status" value="2"/>
</dbReference>
<evidence type="ECO:0000313" key="3">
    <source>
        <dbReference type="RefSeq" id="XP_065675215.1"/>
    </source>
</evidence>
<keyword evidence="1" id="KW-0853">WD repeat</keyword>
<dbReference type="InterPro" id="IPR015943">
    <property type="entry name" value="WD40/YVTN_repeat-like_dom_sf"/>
</dbReference>
<dbReference type="PROSITE" id="PS50082">
    <property type="entry name" value="WD_REPEATS_2"/>
    <property type="match status" value="1"/>
</dbReference>
<dbReference type="GeneID" id="136071999"/>
<organism evidence="2 3">
    <name type="scientific">Hydra vulgaris</name>
    <name type="common">Hydra</name>
    <name type="synonym">Hydra attenuata</name>
    <dbReference type="NCBI Taxonomy" id="6087"/>
    <lineage>
        <taxon>Eukaryota</taxon>
        <taxon>Metazoa</taxon>
        <taxon>Cnidaria</taxon>
        <taxon>Hydrozoa</taxon>
        <taxon>Hydroidolina</taxon>
        <taxon>Anthoathecata</taxon>
        <taxon>Aplanulata</taxon>
        <taxon>Hydridae</taxon>
        <taxon>Hydra</taxon>
    </lineage>
</organism>
<feature type="repeat" description="WD" evidence="1">
    <location>
        <begin position="142"/>
        <end position="183"/>
    </location>
</feature>
<dbReference type="InterPro" id="IPR046351">
    <property type="entry name" value="UTP4"/>
</dbReference>
<evidence type="ECO:0000256" key="1">
    <source>
        <dbReference type="PROSITE-ProRule" id="PRU00221"/>
    </source>
</evidence>
<dbReference type="Pfam" id="PF00400">
    <property type="entry name" value="WD40"/>
    <property type="match status" value="4"/>
</dbReference>
<name>A0ABM4DKZ7_HYDVU</name>